<sequence>MFWGEALLTVTYLLNRLPSSVLSWKTAFEMLHNKAPTYEHLRVFGCLCFATIVKPNKDKFGKRALKCLFLGYCSNQKGFKLYDLDNEQLVVSWDVVFHEKTFPLQSTSSTPKHDAPLPLISITNDSIIPSSFPDASSPTLTPPSAPSPPETEPIHISPTPSVAASPQLLSPSPRPIRHSHRTIHKPLQLSDYDCNHTFSPAHQHFVAQLSILQEPRSYAQARRKFEWEKAMADEIEGFENNNTWYLTPLPEGKQAIGSKWFYKLKLSPDGSVSRYKARLVAKGYTQVEGVDYTEIFFPVARSVTVRLFLGIASAYSWPVHQLDVNNAFLHGRLDEELMAYADADWGACVDSHRSIKGYCVFLGSSLISWKTKKQNTVSRSSAEAEYRTMAAAVCELQWITYLLQDFQIVVSTLIPFWYDNQAAIHITANPVFHERINTWISTAILFVTNTRKASSNPPMFPANFR</sequence>
<organism evidence="4">
    <name type="scientific">Sesamum radiatum</name>
    <name type="common">Black benniseed</name>
    <dbReference type="NCBI Taxonomy" id="300843"/>
    <lineage>
        <taxon>Eukaryota</taxon>
        <taxon>Viridiplantae</taxon>
        <taxon>Streptophyta</taxon>
        <taxon>Embryophyta</taxon>
        <taxon>Tracheophyta</taxon>
        <taxon>Spermatophyta</taxon>
        <taxon>Magnoliopsida</taxon>
        <taxon>eudicotyledons</taxon>
        <taxon>Gunneridae</taxon>
        <taxon>Pentapetalae</taxon>
        <taxon>asterids</taxon>
        <taxon>lamiids</taxon>
        <taxon>Lamiales</taxon>
        <taxon>Pedaliaceae</taxon>
        <taxon>Sesamum</taxon>
    </lineage>
</organism>
<dbReference type="PANTHER" id="PTHR11439">
    <property type="entry name" value="GAG-POL-RELATED RETROTRANSPOSON"/>
    <property type="match status" value="1"/>
</dbReference>
<dbReference type="Pfam" id="PF25597">
    <property type="entry name" value="SH3_retrovirus"/>
    <property type="match status" value="1"/>
</dbReference>
<dbReference type="InterPro" id="IPR057670">
    <property type="entry name" value="SH3_retrovirus"/>
</dbReference>
<reference evidence="4" key="2">
    <citation type="journal article" date="2024" name="Plant">
        <title>Genomic evolution and insights into agronomic trait innovations of Sesamum species.</title>
        <authorList>
            <person name="Miao H."/>
            <person name="Wang L."/>
            <person name="Qu L."/>
            <person name="Liu H."/>
            <person name="Sun Y."/>
            <person name="Le M."/>
            <person name="Wang Q."/>
            <person name="Wei S."/>
            <person name="Zheng Y."/>
            <person name="Lin W."/>
            <person name="Duan Y."/>
            <person name="Cao H."/>
            <person name="Xiong S."/>
            <person name="Wang X."/>
            <person name="Wei L."/>
            <person name="Li C."/>
            <person name="Ma Q."/>
            <person name="Ju M."/>
            <person name="Zhao R."/>
            <person name="Li G."/>
            <person name="Mu C."/>
            <person name="Tian Q."/>
            <person name="Mei H."/>
            <person name="Zhang T."/>
            <person name="Gao T."/>
            <person name="Zhang H."/>
        </authorList>
    </citation>
    <scope>NUCLEOTIDE SEQUENCE</scope>
    <source>
        <strain evidence="4">G02</strain>
    </source>
</reference>
<feature type="domain" description="Reverse transcriptase Ty1/copia-type" evidence="2">
    <location>
        <begin position="241"/>
        <end position="347"/>
    </location>
</feature>
<reference evidence="4" key="1">
    <citation type="submission" date="2020-06" db="EMBL/GenBank/DDBJ databases">
        <authorList>
            <person name="Li T."/>
            <person name="Hu X."/>
            <person name="Zhang T."/>
            <person name="Song X."/>
            <person name="Zhang H."/>
            <person name="Dai N."/>
            <person name="Sheng W."/>
            <person name="Hou X."/>
            <person name="Wei L."/>
        </authorList>
    </citation>
    <scope>NUCLEOTIDE SEQUENCE</scope>
    <source>
        <strain evidence="4">G02</strain>
        <tissue evidence="4">Leaf</tissue>
    </source>
</reference>
<evidence type="ECO:0000259" key="3">
    <source>
        <dbReference type="Pfam" id="PF25597"/>
    </source>
</evidence>
<dbReference type="AlphaFoldDB" id="A0AAW2PH11"/>
<dbReference type="InterPro" id="IPR013103">
    <property type="entry name" value="RVT_2"/>
</dbReference>
<dbReference type="EMBL" id="JACGWJ010000017">
    <property type="protein sequence ID" value="KAL0355474.1"/>
    <property type="molecule type" value="Genomic_DNA"/>
</dbReference>
<protein>
    <submittedName>
        <fullName evidence="4">Retrovirus-related Pol polyprotein from transposon TNT 1-94</fullName>
    </submittedName>
</protein>
<evidence type="ECO:0000259" key="2">
    <source>
        <dbReference type="Pfam" id="PF07727"/>
    </source>
</evidence>
<accession>A0AAW2PH11</accession>
<dbReference type="InterPro" id="IPR043502">
    <property type="entry name" value="DNA/RNA_pol_sf"/>
</dbReference>
<feature type="compositionally biased region" description="Polar residues" evidence="1">
    <location>
        <begin position="158"/>
        <end position="170"/>
    </location>
</feature>
<dbReference type="Pfam" id="PF07727">
    <property type="entry name" value="RVT_2"/>
    <property type="match status" value="1"/>
</dbReference>
<feature type="domain" description="Retroviral polymerase SH3-like" evidence="3">
    <location>
        <begin position="46"/>
        <end position="108"/>
    </location>
</feature>
<gene>
    <name evidence="4" type="ORF">Sradi_3994300</name>
</gene>
<evidence type="ECO:0000313" key="4">
    <source>
        <dbReference type="EMBL" id="KAL0355474.1"/>
    </source>
</evidence>
<dbReference type="PANTHER" id="PTHR11439:SF465">
    <property type="entry name" value="REVERSE TRANSCRIPTASE TY1_COPIA-TYPE DOMAIN-CONTAINING PROTEIN"/>
    <property type="match status" value="1"/>
</dbReference>
<name>A0AAW2PH11_SESRA</name>
<comment type="caution">
    <text evidence="4">The sequence shown here is derived from an EMBL/GenBank/DDBJ whole genome shotgun (WGS) entry which is preliminary data.</text>
</comment>
<dbReference type="SUPFAM" id="SSF56672">
    <property type="entry name" value="DNA/RNA polymerases"/>
    <property type="match status" value="1"/>
</dbReference>
<evidence type="ECO:0000256" key="1">
    <source>
        <dbReference type="SAM" id="MobiDB-lite"/>
    </source>
</evidence>
<proteinExistence type="predicted"/>
<feature type="region of interest" description="Disordered" evidence="1">
    <location>
        <begin position="133"/>
        <end position="177"/>
    </location>
</feature>
<dbReference type="CDD" id="cd09272">
    <property type="entry name" value="RNase_HI_RT_Ty1"/>
    <property type="match status" value="1"/>
</dbReference>
<feature type="compositionally biased region" description="Pro residues" evidence="1">
    <location>
        <begin position="140"/>
        <end position="151"/>
    </location>
</feature>